<reference evidence="1" key="1">
    <citation type="submission" date="2023-08" db="EMBL/GenBank/DDBJ databases">
        <title>Chromosome-level Genome Assembly of mud carp (Cirrhinus molitorella).</title>
        <authorList>
            <person name="Liu H."/>
        </authorList>
    </citation>
    <scope>NUCLEOTIDE SEQUENCE</scope>
    <source>
        <strain evidence="1">Prfri</strain>
        <tissue evidence="1">Muscle</tissue>
    </source>
</reference>
<gene>
    <name evidence="1" type="ORF">Q8A67_015922</name>
</gene>
<sequence>MWSEWRRPVEAARCEQRRVTASRQTLLLLSDLSPSSLHLSLTAEPYCGVGSAPQQNFEHALRFLQDTASQHCTGKHVNHGVRSFLTLHQSCRS</sequence>
<name>A0AA88PFN7_9TELE</name>
<evidence type="ECO:0000313" key="2">
    <source>
        <dbReference type="Proteomes" id="UP001187343"/>
    </source>
</evidence>
<evidence type="ECO:0000313" key="1">
    <source>
        <dbReference type="EMBL" id="KAK2887694.1"/>
    </source>
</evidence>
<dbReference type="EMBL" id="JAUYZG010000015">
    <property type="protein sequence ID" value="KAK2887694.1"/>
    <property type="molecule type" value="Genomic_DNA"/>
</dbReference>
<keyword evidence="2" id="KW-1185">Reference proteome</keyword>
<proteinExistence type="predicted"/>
<protein>
    <submittedName>
        <fullName evidence="1">Uncharacterized protein</fullName>
    </submittedName>
</protein>
<comment type="caution">
    <text evidence="1">The sequence shown here is derived from an EMBL/GenBank/DDBJ whole genome shotgun (WGS) entry which is preliminary data.</text>
</comment>
<dbReference type="AlphaFoldDB" id="A0AA88PFN7"/>
<dbReference type="Proteomes" id="UP001187343">
    <property type="component" value="Unassembled WGS sequence"/>
</dbReference>
<organism evidence="1 2">
    <name type="scientific">Cirrhinus molitorella</name>
    <name type="common">mud carp</name>
    <dbReference type="NCBI Taxonomy" id="172907"/>
    <lineage>
        <taxon>Eukaryota</taxon>
        <taxon>Metazoa</taxon>
        <taxon>Chordata</taxon>
        <taxon>Craniata</taxon>
        <taxon>Vertebrata</taxon>
        <taxon>Euteleostomi</taxon>
        <taxon>Actinopterygii</taxon>
        <taxon>Neopterygii</taxon>
        <taxon>Teleostei</taxon>
        <taxon>Ostariophysi</taxon>
        <taxon>Cypriniformes</taxon>
        <taxon>Cyprinidae</taxon>
        <taxon>Labeoninae</taxon>
        <taxon>Labeonini</taxon>
        <taxon>Cirrhinus</taxon>
    </lineage>
</organism>
<accession>A0AA88PFN7</accession>